<evidence type="ECO:0000313" key="3">
    <source>
        <dbReference type="Proteomes" id="UP001150924"/>
    </source>
</evidence>
<name>A0A9X3J0P0_9BACT</name>
<proteinExistence type="predicted"/>
<dbReference type="AlphaFoldDB" id="A0A9X3J0P0"/>
<accession>A0A9X3J0P0</accession>
<evidence type="ECO:0000313" key="2">
    <source>
        <dbReference type="EMBL" id="MCY1009839.1"/>
    </source>
</evidence>
<evidence type="ECO:0000256" key="1">
    <source>
        <dbReference type="SAM" id="MobiDB-lite"/>
    </source>
</evidence>
<keyword evidence="3" id="KW-1185">Reference proteome</keyword>
<dbReference type="Proteomes" id="UP001150924">
    <property type="component" value="Unassembled WGS sequence"/>
</dbReference>
<dbReference type="RefSeq" id="WP_267772560.1">
    <property type="nucleotide sequence ID" value="NZ_JAPNKE010000002.1"/>
</dbReference>
<gene>
    <name evidence="2" type="ORF">OV079_30625</name>
</gene>
<dbReference type="EMBL" id="JAPNKE010000002">
    <property type="protein sequence ID" value="MCY1009839.1"/>
    <property type="molecule type" value="Genomic_DNA"/>
</dbReference>
<reference evidence="2" key="1">
    <citation type="submission" date="2022-11" db="EMBL/GenBank/DDBJ databases">
        <title>Minimal conservation of predation-associated metabolite biosynthetic gene clusters underscores biosynthetic potential of Myxococcota including descriptions for ten novel species: Archangium lansinium sp. nov., Myxococcus landrumus sp. nov., Nannocystis bai.</title>
        <authorList>
            <person name="Ahearne A."/>
            <person name="Stevens C."/>
            <person name="Phillips K."/>
        </authorList>
    </citation>
    <scope>NUCLEOTIDE SEQUENCE</scope>
    <source>
        <strain evidence="2">Na p29</strain>
    </source>
</reference>
<comment type="caution">
    <text evidence="2">The sequence shown here is derived from an EMBL/GenBank/DDBJ whole genome shotgun (WGS) entry which is preliminary data.</text>
</comment>
<feature type="compositionally biased region" description="Low complexity" evidence="1">
    <location>
        <begin position="49"/>
        <end position="67"/>
    </location>
</feature>
<protein>
    <submittedName>
        <fullName evidence="2">Uncharacterized protein</fullName>
    </submittedName>
</protein>
<organism evidence="2 3">
    <name type="scientific">Nannocystis pusilla</name>
    <dbReference type="NCBI Taxonomy" id="889268"/>
    <lineage>
        <taxon>Bacteria</taxon>
        <taxon>Pseudomonadati</taxon>
        <taxon>Myxococcota</taxon>
        <taxon>Polyangia</taxon>
        <taxon>Nannocystales</taxon>
        <taxon>Nannocystaceae</taxon>
        <taxon>Nannocystis</taxon>
    </lineage>
</organism>
<sequence>MRRRLVVSVLLDEHDLVKERVKARLADRLHLERRREFVIGRRRHRDRPAPVVARPAREAQAQQVAHA</sequence>
<feature type="region of interest" description="Disordered" evidence="1">
    <location>
        <begin position="48"/>
        <end position="67"/>
    </location>
</feature>